<accession>A0A1B6KUU8</accession>
<dbReference type="EMBL" id="GEBQ01024774">
    <property type="protein sequence ID" value="JAT15203.1"/>
    <property type="molecule type" value="Transcribed_RNA"/>
</dbReference>
<protein>
    <submittedName>
        <fullName evidence="1">Uncharacterized protein</fullName>
    </submittedName>
</protein>
<sequence>LDQSNLSCVQDNLSNILDTCITELNETHLKYLNESEVDISPLLQPEHITEIAECISAEKPLDVRLNALLLLLKSHFTEAVTGEGWFLLQKNLVENLCDSNIEIFSICLKVHAKLASCS</sequence>
<proteinExistence type="predicted"/>
<evidence type="ECO:0000313" key="1">
    <source>
        <dbReference type="EMBL" id="JAT15203.1"/>
    </source>
</evidence>
<dbReference type="AlphaFoldDB" id="A0A1B6KUU8"/>
<name>A0A1B6KUU8_9HEMI</name>
<feature type="non-terminal residue" evidence="1">
    <location>
        <position position="118"/>
    </location>
</feature>
<feature type="non-terminal residue" evidence="1">
    <location>
        <position position="1"/>
    </location>
</feature>
<reference evidence="1" key="1">
    <citation type="submission" date="2015-11" db="EMBL/GenBank/DDBJ databases">
        <title>De novo transcriptome assembly of four potential Pierce s Disease insect vectors from Arizona vineyards.</title>
        <authorList>
            <person name="Tassone E.E."/>
        </authorList>
    </citation>
    <scope>NUCLEOTIDE SEQUENCE</scope>
</reference>
<organism evidence="1">
    <name type="scientific">Graphocephala atropunctata</name>
    <dbReference type="NCBI Taxonomy" id="36148"/>
    <lineage>
        <taxon>Eukaryota</taxon>
        <taxon>Metazoa</taxon>
        <taxon>Ecdysozoa</taxon>
        <taxon>Arthropoda</taxon>
        <taxon>Hexapoda</taxon>
        <taxon>Insecta</taxon>
        <taxon>Pterygota</taxon>
        <taxon>Neoptera</taxon>
        <taxon>Paraneoptera</taxon>
        <taxon>Hemiptera</taxon>
        <taxon>Auchenorrhyncha</taxon>
        <taxon>Membracoidea</taxon>
        <taxon>Cicadellidae</taxon>
        <taxon>Cicadellinae</taxon>
        <taxon>Cicadellini</taxon>
        <taxon>Graphocephala</taxon>
    </lineage>
</organism>
<gene>
    <name evidence="1" type="ORF">g.55013</name>
</gene>